<dbReference type="Proteomes" id="UP000199382">
    <property type="component" value="Unassembled WGS sequence"/>
</dbReference>
<sequence>MRFPVLQDVENYWDALRGNRQVPRRAELDPRCIQSALSTSFILERLAPGIARFRLAGSYLNELMGMEVRGMPLTSFFLPESRKRVSNSLEQVFDAPAKAWLTLAGDRGIGKPPLDACLLLLPLRGDAGEVNRALGCLATLGPLGRAPRRFDIRSTAVTPILADGTYQVPETIPNDWPFQNETSRHEPLGLAEPMRGFRPSPHRPPRTDRPHLYLVKSDD</sequence>
<dbReference type="Pfam" id="PF07310">
    <property type="entry name" value="PAS_5"/>
    <property type="match status" value="1"/>
</dbReference>
<dbReference type="InterPro" id="IPR009922">
    <property type="entry name" value="DUF1457"/>
</dbReference>
<evidence type="ECO:0000256" key="1">
    <source>
        <dbReference type="SAM" id="MobiDB-lite"/>
    </source>
</evidence>
<dbReference type="AlphaFoldDB" id="A0A1G8W5T6"/>
<organism evidence="2 3">
    <name type="scientific">Aliiruegeria lutimaris</name>
    <dbReference type="NCBI Taxonomy" id="571298"/>
    <lineage>
        <taxon>Bacteria</taxon>
        <taxon>Pseudomonadati</taxon>
        <taxon>Pseudomonadota</taxon>
        <taxon>Alphaproteobacteria</taxon>
        <taxon>Rhodobacterales</taxon>
        <taxon>Roseobacteraceae</taxon>
        <taxon>Aliiruegeria</taxon>
    </lineage>
</organism>
<feature type="region of interest" description="Disordered" evidence="1">
    <location>
        <begin position="189"/>
        <end position="210"/>
    </location>
</feature>
<gene>
    <name evidence="2" type="ORF">SAMN04488026_102326</name>
</gene>
<accession>A0A1G8W5T6</accession>
<evidence type="ECO:0000313" key="3">
    <source>
        <dbReference type="Proteomes" id="UP000199382"/>
    </source>
</evidence>
<dbReference type="STRING" id="571298.SAMN04488026_102326"/>
<dbReference type="EMBL" id="FNEK01000023">
    <property type="protein sequence ID" value="SDJ73681.1"/>
    <property type="molecule type" value="Genomic_DNA"/>
</dbReference>
<keyword evidence="3" id="KW-1185">Reference proteome</keyword>
<proteinExistence type="predicted"/>
<evidence type="ECO:0000313" key="2">
    <source>
        <dbReference type="EMBL" id="SDJ73681.1"/>
    </source>
</evidence>
<reference evidence="2 3" key="1">
    <citation type="submission" date="2016-10" db="EMBL/GenBank/DDBJ databases">
        <authorList>
            <person name="de Groot N.N."/>
        </authorList>
    </citation>
    <scope>NUCLEOTIDE SEQUENCE [LARGE SCALE GENOMIC DNA]</scope>
    <source>
        <strain evidence="2 3">DSM 25294</strain>
    </source>
</reference>
<protein>
    <submittedName>
        <fullName evidence="2">PAS domain-containing protein</fullName>
    </submittedName>
</protein>
<name>A0A1G8W5T6_9RHOB</name>